<dbReference type="AlphaFoldDB" id="A0A0P7AHQ9"/>
<reference evidence="2 3" key="1">
    <citation type="submission" date="2015-09" db="EMBL/GenBank/DDBJ databases">
        <title>Draft genome of a European isolate of the apple canker pathogen Neonectria ditissima.</title>
        <authorList>
            <person name="Gomez-Cortecero A."/>
            <person name="Harrison R.J."/>
            <person name="Armitage A.D."/>
        </authorList>
    </citation>
    <scope>NUCLEOTIDE SEQUENCE [LARGE SCALE GENOMIC DNA]</scope>
    <source>
        <strain evidence="2 3">R09/05</strain>
    </source>
</reference>
<gene>
    <name evidence="2" type="ORF">AK830_g9594</name>
</gene>
<organism evidence="2 3">
    <name type="scientific">Neonectria ditissima</name>
    <dbReference type="NCBI Taxonomy" id="78410"/>
    <lineage>
        <taxon>Eukaryota</taxon>
        <taxon>Fungi</taxon>
        <taxon>Dikarya</taxon>
        <taxon>Ascomycota</taxon>
        <taxon>Pezizomycotina</taxon>
        <taxon>Sordariomycetes</taxon>
        <taxon>Hypocreomycetidae</taxon>
        <taxon>Hypocreales</taxon>
        <taxon>Nectriaceae</taxon>
        <taxon>Neonectria</taxon>
    </lineage>
</organism>
<feature type="compositionally biased region" description="Low complexity" evidence="1">
    <location>
        <begin position="93"/>
        <end position="102"/>
    </location>
</feature>
<name>A0A0P7AHQ9_9HYPO</name>
<comment type="caution">
    <text evidence="2">The sequence shown here is derived from an EMBL/GenBank/DDBJ whole genome shotgun (WGS) entry which is preliminary data.</text>
</comment>
<protein>
    <submittedName>
        <fullName evidence="2">Uncharacterized protein</fullName>
    </submittedName>
</protein>
<proteinExistence type="predicted"/>
<dbReference type="EMBL" id="LKCW01000182">
    <property type="protein sequence ID" value="KPM36983.1"/>
    <property type="molecule type" value="Genomic_DNA"/>
</dbReference>
<keyword evidence="3" id="KW-1185">Reference proteome</keyword>
<feature type="compositionally biased region" description="Basic and acidic residues" evidence="1">
    <location>
        <begin position="56"/>
        <end position="70"/>
    </location>
</feature>
<accession>A0A0P7AHQ9</accession>
<sequence>MAMYHTSMDHDHRQHPAAHPVNQAFASSSHAQSWPRQAAAAAAAAPPDFEPMQPEPRFHNPHDRPFDQRSHAVNRYEPMESHQHYSWPQQGHAASSASDAVPASPPGTCSVSSSPREDCYGWMNAVESSERKVCHCGKAFRRPSDLA</sequence>
<dbReference type="OrthoDB" id="8922241at2759"/>
<evidence type="ECO:0000256" key="1">
    <source>
        <dbReference type="SAM" id="MobiDB-lite"/>
    </source>
</evidence>
<feature type="region of interest" description="Disordered" evidence="1">
    <location>
        <begin position="1"/>
        <end position="116"/>
    </location>
</feature>
<evidence type="ECO:0000313" key="3">
    <source>
        <dbReference type="Proteomes" id="UP000050424"/>
    </source>
</evidence>
<dbReference type="Proteomes" id="UP000050424">
    <property type="component" value="Unassembled WGS sequence"/>
</dbReference>
<feature type="compositionally biased region" description="Polar residues" evidence="1">
    <location>
        <begin position="24"/>
        <end position="35"/>
    </location>
</feature>
<evidence type="ECO:0000313" key="2">
    <source>
        <dbReference type="EMBL" id="KPM36983.1"/>
    </source>
</evidence>